<feature type="binding site" evidence="4">
    <location>
        <begin position="153"/>
        <end position="161"/>
    </location>
    <ligand>
        <name>ATP</name>
        <dbReference type="ChEBI" id="CHEBI:30616"/>
    </ligand>
</feature>
<feature type="region of interest" description="Disordered" evidence="6">
    <location>
        <begin position="1"/>
        <end position="44"/>
    </location>
</feature>
<comment type="cofactor">
    <cofactor evidence="5">
        <name>Mg(2+)</name>
        <dbReference type="ChEBI" id="CHEBI:18420"/>
    </cofactor>
</comment>
<name>A0A5C6AEC0_9BACT</name>
<organism evidence="7 8">
    <name type="scientific">Neorhodopirellula pilleata</name>
    <dbReference type="NCBI Taxonomy" id="2714738"/>
    <lineage>
        <taxon>Bacteria</taxon>
        <taxon>Pseudomonadati</taxon>
        <taxon>Planctomycetota</taxon>
        <taxon>Planctomycetia</taxon>
        <taxon>Pirellulales</taxon>
        <taxon>Pirellulaceae</taxon>
        <taxon>Neorhodopirellula</taxon>
    </lineage>
</organism>
<comment type="caution">
    <text evidence="7">The sequence shown here is derived from an EMBL/GenBank/DDBJ whole genome shotgun (WGS) entry which is preliminary data.</text>
</comment>
<dbReference type="InterPro" id="IPR037171">
    <property type="entry name" value="NagB/RpiA_transferase-like"/>
</dbReference>
<dbReference type="GO" id="GO:0046872">
    <property type="term" value="F:metal ion binding"/>
    <property type="evidence" value="ECO:0007669"/>
    <property type="project" value="UniProtKB-KW"/>
</dbReference>
<dbReference type="Pfam" id="PF01812">
    <property type="entry name" value="5-FTHF_cyc-lig"/>
    <property type="match status" value="1"/>
</dbReference>
<dbReference type="EMBL" id="SJPM01000004">
    <property type="protein sequence ID" value="TWT97421.1"/>
    <property type="molecule type" value="Genomic_DNA"/>
</dbReference>
<dbReference type="PIRSF" id="PIRSF006806">
    <property type="entry name" value="FTHF_cligase"/>
    <property type="match status" value="1"/>
</dbReference>
<evidence type="ECO:0000256" key="6">
    <source>
        <dbReference type="SAM" id="MobiDB-lite"/>
    </source>
</evidence>
<dbReference type="Proteomes" id="UP000316213">
    <property type="component" value="Unassembled WGS sequence"/>
</dbReference>
<evidence type="ECO:0000313" key="7">
    <source>
        <dbReference type="EMBL" id="TWT97421.1"/>
    </source>
</evidence>
<dbReference type="InterPro" id="IPR002698">
    <property type="entry name" value="FTHF_cligase"/>
</dbReference>
<dbReference type="GO" id="GO:0030272">
    <property type="term" value="F:5-formyltetrahydrofolate cyclo-ligase activity"/>
    <property type="evidence" value="ECO:0007669"/>
    <property type="project" value="UniProtKB-EC"/>
</dbReference>
<dbReference type="NCBIfam" id="TIGR02727">
    <property type="entry name" value="MTHFS_bact"/>
    <property type="match status" value="1"/>
</dbReference>
<evidence type="ECO:0000256" key="1">
    <source>
        <dbReference type="ARBA" id="ARBA00010638"/>
    </source>
</evidence>
<feature type="binding site" evidence="4">
    <location>
        <position position="72"/>
    </location>
    <ligand>
        <name>substrate</name>
    </ligand>
</feature>
<evidence type="ECO:0000313" key="8">
    <source>
        <dbReference type="Proteomes" id="UP000316213"/>
    </source>
</evidence>
<dbReference type="PANTHER" id="PTHR23407">
    <property type="entry name" value="ATPASE INHIBITOR/5-FORMYLTETRAHYDROFOLATE CYCLO-LIGASE"/>
    <property type="match status" value="1"/>
</dbReference>
<evidence type="ECO:0000256" key="4">
    <source>
        <dbReference type="PIRSR" id="PIRSR006806-1"/>
    </source>
</evidence>
<keyword evidence="2 4" id="KW-0547">Nucleotide-binding</keyword>
<dbReference type="InterPro" id="IPR024185">
    <property type="entry name" value="FTHF_cligase-like_sf"/>
</dbReference>
<dbReference type="OrthoDB" id="9801938at2"/>
<protein>
    <recommendedName>
        <fullName evidence="5">5-formyltetrahydrofolate cyclo-ligase</fullName>
        <ecNumber evidence="5">6.3.3.2</ecNumber>
    </recommendedName>
</protein>
<evidence type="ECO:0000256" key="2">
    <source>
        <dbReference type="ARBA" id="ARBA00022741"/>
    </source>
</evidence>
<proteinExistence type="inferred from homology"/>
<evidence type="ECO:0000256" key="3">
    <source>
        <dbReference type="ARBA" id="ARBA00022840"/>
    </source>
</evidence>
<keyword evidence="3 4" id="KW-0067">ATP-binding</keyword>
<dbReference type="AlphaFoldDB" id="A0A5C6AEC0"/>
<reference evidence="7 8" key="1">
    <citation type="submission" date="2019-02" db="EMBL/GenBank/DDBJ databases">
        <title>Deep-cultivation of Planctomycetes and their phenomic and genomic characterization uncovers novel biology.</title>
        <authorList>
            <person name="Wiegand S."/>
            <person name="Jogler M."/>
            <person name="Boedeker C."/>
            <person name="Pinto D."/>
            <person name="Vollmers J."/>
            <person name="Rivas-Marin E."/>
            <person name="Kohn T."/>
            <person name="Peeters S.H."/>
            <person name="Heuer A."/>
            <person name="Rast P."/>
            <person name="Oberbeckmann S."/>
            <person name="Bunk B."/>
            <person name="Jeske O."/>
            <person name="Meyerdierks A."/>
            <person name="Storesund J.E."/>
            <person name="Kallscheuer N."/>
            <person name="Luecker S."/>
            <person name="Lage O.M."/>
            <person name="Pohl T."/>
            <person name="Merkel B.J."/>
            <person name="Hornburger P."/>
            <person name="Mueller R.-W."/>
            <person name="Bruemmer F."/>
            <person name="Labrenz M."/>
            <person name="Spormann A.M."/>
            <person name="Op Den Camp H."/>
            <person name="Overmann J."/>
            <person name="Amann R."/>
            <person name="Jetten M.S.M."/>
            <person name="Mascher T."/>
            <person name="Medema M.H."/>
            <person name="Devos D.P."/>
            <person name="Kaster A.-K."/>
            <person name="Ovreas L."/>
            <person name="Rohde M."/>
            <person name="Galperin M.Y."/>
            <person name="Jogler C."/>
        </authorList>
    </citation>
    <scope>NUCLEOTIDE SEQUENCE [LARGE SCALE GENOMIC DNA]</scope>
    <source>
        <strain evidence="7 8">Pla100</strain>
    </source>
</reference>
<feature type="binding site" evidence="4">
    <location>
        <begin position="23"/>
        <end position="27"/>
    </location>
    <ligand>
        <name>ATP</name>
        <dbReference type="ChEBI" id="CHEBI:30616"/>
    </ligand>
</feature>
<dbReference type="SUPFAM" id="SSF100950">
    <property type="entry name" value="NagB/RpiA/CoA transferase-like"/>
    <property type="match status" value="1"/>
</dbReference>
<keyword evidence="7" id="KW-0436">Ligase</keyword>
<comment type="similarity">
    <text evidence="1 5">Belongs to the 5-formyltetrahydrofolate cyclo-ligase family.</text>
</comment>
<keyword evidence="5" id="KW-0479">Metal-binding</keyword>
<dbReference type="GO" id="GO:0005524">
    <property type="term" value="F:ATP binding"/>
    <property type="evidence" value="ECO:0007669"/>
    <property type="project" value="UniProtKB-KW"/>
</dbReference>
<accession>A0A5C6AEC0</accession>
<keyword evidence="8" id="KW-1185">Reference proteome</keyword>
<dbReference type="PANTHER" id="PTHR23407:SF1">
    <property type="entry name" value="5-FORMYLTETRAHYDROFOLATE CYCLO-LIGASE"/>
    <property type="match status" value="1"/>
</dbReference>
<keyword evidence="5" id="KW-0460">Magnesium</keyword>
<feature type="binding site" evidence="4">
    <location>
        <position position="67"/>
    </location>
    <ligand>
        <name>substrate</name>
    </ligand>
</feature>
<dbReference type="EC" id="6.3.3.2" evidence="5"/>
<feature type="compositionally biased region" description="Basic and acidic residues" evidence="6">
    <location>
        <begin position="16"/>
        <end position="28"/>
    </location>
</feature>
<dbReference type="Gene3D" id="3.40.50.10420">
    <property type="entry name" value="NagB/RpiA/CoA transferase-like"/>
    <property type="match status" value="1"/>
</dbReference>
<dbReference type="RefSeq" id="WP_146578008.1">
    <property type="nucleotide sequence ID" value="NZ_SJPM01000004.1"/>
</dbReference>
<sequence>MTAPNANPAVDSQDPSDPRSQRKQEIRKAAHAARKAQPDKESVSRQITDAVIALPAYQNANCVMWYVDVRDEARTRHALPDAVASGKKIVIPFCVDGELELFHLESMDELAEGMYGILEPKEELREVAAKRVPVEELDLILVPGVGFDAVGGRTGHGKGYYDKLLENARLETPLIALAFDCQMFDEIPMQSHDIYMDMVVTQSNVYQGKGRSPE</sequence>
<evidence type="ECO:0000256" key="5">
    <source>
        <dbReference type="RuleBase" id="RU361279"/>
    </source>
</evidence>
<dbReference type="GO" id="GO:0035999">
    <property type="term" value="P:tetrahydrofolate interconversion"/>
    <property type="evidence" value="ECO:0007669"/>
    <property type="project" value="TreeGrafter"/>
</dbReference>
<gene>
    <name evidence="7" type="ORF">Pla100_25730</name>
</gene>
<comment type="catalytic activity">
    <reaction evidence="5">
        <text>(6S)-5-formyl-5,6,7,8-tetrahydrofolate + ATP = (6R)-5,10-methenyltetrahydrofolate + ADP + phosphate</text>
        <dbReference type="Rhea" id="RHEA:10488"/>
        <dbReference type="ChEBI" id="CHEBI:30616"/>
        <dbReference type="ChEBI" id="CHEBI:43474"/>
        <dbReference type="ChEBI" id="CHEBI:57455"/>
        <dbReference type="ChEBI" id="CHEBI:57457"/>
        <dbReference type="ChEBI" id="CHEBI:456216"/>
        <dbReference type="EC" id="6.3.3.2"/>
    </reaction>
</comment>
<dbReference type="GO" id="GO:0009396">
    <property type="term" value="P:folic acid-containing compound biosynthetic process"/>
    <property type="evidence" value="ECO:0007669"/>
    <property type="project" value="TreeGrafter"/>
</dbReference>